<dbReference type="GO" id="GO:0016020">
    <property type="term" value="C:membrane"/>
    <property type="evidence" value="ECO:0007669"/>
    <property type="project" value="TreeGrafter"/>
</dbReference>
<dbReference type="PANTHER" id="PTHR46332:SF5">
    <property type="entry name" value="ASPARTATE BETA-HYDROXYLASE DOMAIN CONTAINING 2"/>
    <property type="match status" value="1"/>
</dbReference>
<dbReference type="SUPFAM" id="SSF51197">
    <property type="entry name" value="Clavaminate synthase-like"/>
    <property type="match status" value="1"/>
</dbReference>
<evidence type="ECO:0000259" key="4">
    <source>
        <dbReference type="Pfam" id="PF05118"/>
    </source>
</evidence>
<keyword evidence="3" id="KW-0560">Oxidoreductase</keyword>
<name>A0A7C9TH09_9BURK</name>
<keyword evidence="2" id="KW-0223">Dioxygenase</keyword>
<evidence type="ECO:0000256" key="3">
    <source>
        <dbReference type="ARBA" id="ARBA00023002"/>
    </source>
</evidence>
<protein>
    <submittedName>
        <fullName evidence="5">Aspartyl/asparaginyl beta-hydroxylase domain-containing protein</fullName>
    </submittedName>
</protein>
<dbReference type="InterPro" id="IPR051821">
    <property type="entry name" value="Asp/Asn_beta-hydroxylase"/>
</dbReference>
<accession>A0A7C9TH09</accession>
<reference evidence="5 6" key="1">
    <citation type="submission" date="2020-02" db="EMBL/GenBank/DDBJ databases">
        <title>Ideonella bacterium strain TBM-1.</title>
        <authorList>
            <person name="Chen W.-M."/>
        </authorList>
    </citation>
    <scope>NUCLEOTIDE SEQUENCE [LARGE SCALE GENOMIC DNA]</scope>
    <source>
        <strain evidence="5 6">TBM-1</strain>
    </source>
</reference>
<dbReference type="RefSeq" id="WP_163455951.1">
    <property type="nucleotide sequence ID" value="NZ_JAAGOH010000002.1"/>
</dbReference>
<dbReference type="InterPro" id="IPR011990">
    <property type="entry name" value="TPR-like_helical_dom_sf"/>
</dbReference>
<dbReference type="Gene3D" id="2.60.120.330">
    <property type="entry name" value="B-lactam Antibiotic, Isopenicillin N Synthase, Chain"/>
    <property type="match status" value="1"/>
</dbReference>
<dbReference type="Gene3D" id="1.25.40.10">
    <property type="entry name" value="Tetratricopeptide repeat domain"/>
    <property type="match status" value="1"/>
</dbReference>
<evidence type="ECO:0000256" key="1">
    <source>
        <dbReference type="ARBA" id="ARBA00007730"/>
    </source>
</evidence>
<evidence type="ECO:0000313" key="5">
    <source>
        <dbReference type="EMBL" id="NDY90100.1"/>
    </source>
</evidence>
<gene>
    <name evidence="5" type="ORF">G3A44_02715</name>
</gene>
<proteinExistence type="inferred from homology"/>
<dbReference type="Proteomes" id="UP000484255">
    <property type="component" value="Unassembled WGS sequence"/>
</dbReference>
<keyword evidence="6" id="KW-1185">Reference proteome</keyword>
<comment type="similarity">
    <text evidence="1">Belongs to the aspartyl/asparaginyl beta-hydroxylase family.</text>
</comment>
<feature type="domain" description="Aspartyl/asparaginy/proline hydroxylase" evidence="4">
    <location>
        <begin position="186"/>
        <end position="350"/>
    </location>
</feature>
<dbReference type="EMBL" id="JAAGOH010000002">
    <property type="protein sequence ID" value="NDY90100.1"/>
    <property type="molecule type" value="Genomic_DNA"/>
</dbReference>
<sequence>MEDDTMALELSTERSATWAGLQRRYWAGGTPQEVGRLRHELQDWVQALPEHAEAWLYLGTLQEHQGQAPAAAWAYLEAISRAQMAGQWRDNATTPVPLRATVAHAVGRLRGSRRLALQGALQAMCHRHGKDEMARVSLAVAGYLKEQPVPTHSPHQVPKFFHFPGLRPGPFFSADDVPFAPALRQAFPEVRAEAARLYAQGAFSESFIPEAARPGMAGYVAGPDGPGRWDAYFFFRRGRRFDAHHDACPATSRLLASIDLCRIPSQTPEICFSLLAAGSTILPHHGTSNIRLVVHLPLIVPPDCALHVFGGGEAAWGEGEVGCFDDTFLHEAWNRSGQDRIILLMDSWHPDLTRAEREAVCLFVDLVDRWSWLTRG</sequence>
<evidence type="ECO:0000256" key="2">
    <source>
        <dbReference type="ARBA" id="ARBA00022964"/>
    </source>
</evidence>
<organism evidence="5 6">
    <name type="scientific">Ideonella livida</name>
    <dbReference type="NCBI Taxonomy" id="2707176"/>
    <lineage>
        <taxon>Bacteria</taxon>
        <taxon>Pseudomonadati</taxon>
        <taxon>Pseudomonadota</taxon>
        <taxon>Betaproteobacteria</taxon>
        <taxon>Burkholderiales</taxon>
        <taxon>Sphaerotilaceae</taxon>
        <taxon>Ideonella</taxon>
    </lineage>
</organism>
<dbReference type="GO" id="GO:0051213">
    <property type="term" value="F:dioxygenase activity"/>
    <property type="evidence" value="ECO:0007669"/>
    <property type="project" value="UniProtKB-KW"/>
</dbReference>
<dbReference type="Pfam" id="PF05118">
    <property type="entry name" value="Asp_Arg_Hydrox"/>
    <property type="match status" value="1"/>
</dbReference>
<dbReference type="SUPFAM" id="SSF48452">
    <property type="entry name" value="TPR-like"/>
    <property type="match status" value="1"/>
</dbReference>
<comment type="caution">
    <text evidence="5">The sequence shown here is derived from an EMBL/GenBank/DDBJ whole genome shotgun (WGS) entry which is preliminary data.</text>
</comment>
<dbReference type="InterPro" id="IPR027443">
    <property type="entry name" value="IPNS-like_sf"/>
</dbReference>
<dbReference type="InterPro" id="IPR007803">
    <property type="entry name" value="Asp/Arg/Pro-Hydrxlase"/>
</dbReference>
<dbReference type="AlphaFoldDB" id="A0A7C9TH09"/>
<evidence type="ECO:0000313" key="6">
    <source>
        <dbReference type="Proteomes" id="UP000484255"/>
    </source>
</evidence>
<dbReference type="PANTHER" id="PTHR46332">
    <property type="entry name" value="ASPARTATE BETA-HYDROXYLASE DOMAIN-CONTAINING PROTEIN 2"/>
    <property type="match status" value="1"/>
</dbReference>